<dbReference type="Proteomes" id="UP000254000">
    <property type="component" value="Unassembled WGS sequence"/>
</dbReference>
<feature type="region of interest" description="Disordered" evidence="1">
    <location>
        <begin position="48"/>
        <end position="69"/>
    </location>
</feature>
<gene>
    <name evidence="2" type="ORF">C1877_12290</name>
</gene>
<reference evidence="2 3" key="1">
    <citation type="journal article" date="2018" name="Elife">
        <title>Discovery and characterization of a prevalent human gut bacterial enzyme sufficient for the inactivation of a family of plant toxins.</title>
        <authorList>
            <person name="Koppel N."/>
            <person name="Bisanz J.E."/>
            <person name="Pandelia M.E."/>
            <person name="Turnbaugh P.J."/>
            <person name="Balskus E.P."/>
        </authorList>
    </citation>
    <scope>NUCLEOTIDE SEQUENCE [LARGE SCALE GENOMIC DNA]</scope>
    <source>
        <strain evidence="2 3">3C</strain>
    </source>
</reference>
<comment type="caution">
    <text evidence="2">The sequence shown here is derived from an EMBL/GenBank/DDBJ whole genome shotgun (WGS) entry which is preliminary data.</text>
</comment>
<keyword evidence="3" id="KW-1185">Reference proteome</keyword>
<dbReference type="GeneID" id="78360472"/>
<protein>
    <submittedName>
        <fullName evidence="2">Uncharacterized protein</fullName>
    </submittedName>
</protein>
<dbReference type="EMBL" id="PPTS01000007">
    <property type="protein sequence ID" value="RDB63630.1"/>
    <property type="molecule type" value="Genomic_DNA"/>
</dbReference>
<evidence type="ECO:0000256" key="1">
    <source>
        <dbReference type="SAM" id="MobiDB-lite"/>
    </source>
</evidence>
<proteinExistence type="predicted"/>
<feature type="compositionally biased region" description="Basic and acidic residues" evidence="1">
    <location>
        <begin position="56"/>
        <end position="69"/>
    </location>
</feature>
<sequence>MNAEFVSKLLDAKRLEAEAVASLVPPEVRHAAACAVRALSDAALGVLEAPGGRPQDAGRGRGARPIDID</sequence>
<evidence type="ECO:0000313" key="2">
    <source>
        <dbReference type="EMBL" id="RDB63630.1"/>
    </source>
</evidence>
<name>A0A369LW71_9ACTN</name>
<organism evidence="2 3">
    <name type="scientific">Gordonibacter pamelaeae</name>
    <dbReference type="NCBI Taxonomy" id="471189"/>
    <lineage>
        <taxon>Bacteria</taxon>
        <taxon>Bacillati</taxon>
        <taxon>Actinomycetota</taxon>
        <taxon>Coriobacteriia</taxon>
        <taxon>Eggerthellales</taxon>
        <taxon>Eggerthellaceae</taxon>
        <taxon>Gordonibacter</taxon>
    </lineage>
</organism>
<dbReference type="RefSeq" id="WP_114569304.1">
    <property type="nucleotide sequence ID" value="NZ_CABMMS010000007.1"/>
</dbReference>
<accession>A0A369LW71</accession>
<dbReference type="AlphaFoldDB" id="A0A369LW71"/>
<evidence type="ECO:0000313" key="3">
    <source>
        <dbReference type="Proteomes" id="UP000254000"/>
    </source>
</evidence>